<proteinExistence type="predicted"/>
<feature type="signal peptide" evidence="1">
    <location>
        <begin position="1"/>
        <end position="17"/>
    </location>
</feature>
<evidence type="ECO:0000313" key="2">
    <source>
        <dbReference type="EMBL" id="KAH1064681.1"/>
    </source>
</evidence>
<dbReference type="AlphaFoldDB" id="A0A9D3UYD2"/>
<dbReference type="EMBL" id="JAIQCV010000009">
    <property type="protein sequence ID" value="KAH1064681.1"/>
    <property type="molecule type" value="Genomic_DNA"/>
</dbReference>
<dbReference type="Proteomes" id="UP000828251">
    <property type="component" value="Unassembled WGS sequence"/>
</dbReference>
<organism evidence="2 3">
    <name type="scientific">Gossypium stocksii</name>
    <dbReference type="NCBI Taxonomy" id="47602"/>
    <lineage>
        <taxon>Eukaryota</taxon>
        <taxon>Viridiplantae</taxon>
        <taxon>Streptophyta</taxon>
        <taxon>Embryophyta</taxon>
        <taxon>Tracheophyta</taxon>
        <taxon>Spermatophyta</taxon>
        <taxon>Magnoliopsida</taxon>
        <taxon>eudicotyledons</taxon>
        <taxon>Gunneridae</taxon>
        <taxon>Pentapetalae</taxon>
        <taxon>rosids</taxon>
        <taxon>malvids</taxon>
        <taxon>Malvales</taxon>
        <taxon>Malvaceae</taxon>
        <taxon>Malvoideae</taxon>
        <taxon>Gossypium</taxon>
    </lineage>
</organism>
<protein>
    <submittedName>
        <fullName evidence="2">Uncharacterized protein</fullName>
    </submittedName>
</protein>
<name>A0A9D3UYD2_9ROSI</name>
<gene>
    <name evidence="2" type="ORF">J1N35_029668</name>
</gene>
<keyword evidence="3" id="KW-1185">Reference proteome</keyword>
<reference evidence="2 3" key="1">
    <citation type="journal article" date="2021" name="Plant Biotechnol. J.">
        <title>Multi-omics assisted identification of the key and species-specific regulatory components of drought-tolerant mechanisms in Gossypium stocksii.</title>
        <authorList>
            <person name="Yu D."/>
            <person name="Ke L."/>
            <person name="Zhang D."/>
            <person name="Wu Y."/>
            <person name="Sun Y."/>
            <person name="Mei J."/>
            <person name="Sun J."/>
            <person name="Sun Y."/>
        </authorList>
    </citation>
    <scope>NUCLEOTIDE SEQUENCE [LARGE SCALE GENOMIC DNA]</scope>
    <source>
        <strain evidence="3">cv. E1</strain>
        <tissue evidence="2">Leaf</tissue>
    </source>
</reference>
<keyword evidence="1" id="KW-0732">Signal</keyword>
<evidence type="ECO:0000313" key="3">
    <source>
        <dbReference type="Proteomes" id="UP000828251"/>
    </source>
</evidence>
<accession>A0A9D3UYD2</accession>
<feature type="chain" id="PRO_5038646867" evidence="1">
    <location>
        <begin position="18"/>
        <end position="109"/>
    </location>
</feature>
<sequence>MMLHLFISKMCLFRALTQNEVETVGINEGPSSVSDSMQHDEPVFAIEDFPAIVSSRTQHDVPTNVLPMKSFLYMGHALDENNALFKLPAIKPVGIALKNRRMLMEHLVI</sequence>
<comment type="caution">
    <text evidence="2">The sequence shown here is derived from an EMBL/GenBank/DDBJ whole genome shotgun (WGS) entry which is preliminary data.</text>
</comment>
<evidence type="ECO:0000256" key="1">
    <source>
        <dbReference type="SAM" id="SignalP"/>
    </source>
</evidence>